<evidence type="ECO:0000313" key="3">
    <source>
        <dbReference type="Proteomes" id="UP000275281"/>
    </source>
</evidence>
<dbReference type="Gene3D" id="3.40.250.10">
    <property type="entry name" value="Rhodanese-like domain"/>
    <property type="match status" value="1"/>
</dbReference>
<dbReference type="SMART" id="SM00450">
    <property type="entry name" value="RHOD"/>
    <property type="match status" value="1"/>
</dbReference>
<evidence type="ECO:0000313" key="2">
    <source>
        <dbReference type="EMBL" id="RPJ68183.1"/>
    </source>
</evidence>
<dbReference type="InterPro" id="IPR001763">
    <property type="entry name" value="Rhodanese-like_dom"/>
</dbReference>
<accession>A0A3N5Y4S7</accession>
<sequence length="153" mass="16606">MIMTKLLNGRQLVSIIQGEIQQCDCEALSEALQQGAIVIDIREEAEVNLGMIPGAVHIPRGVLEMELTSLDAISHEQDPLSALATRPVYLYCRSGARSALAAKSLESMGLTKVWSVAGGFNRWLALEKPIISSKEAKVWEVDGLFAWEQGGGI</sequence>
<dbReference type="SUPFAM" id="SSF52821">
    <property type="entry name" value="Rhodanese/Cell cycle control phosphatase"/>
    <property type="match status" value="1"/>
</dbReference>
<dbReference type="InterPro" id="IPR036873">
    <property type="entry name" value="Rhodanese-like_dom_sf"/>
</dbReference>
<dbReference type="Proteomes" id="UP000275281">
    <property type="component" value="Unassembled WGS sequence"/>
</dbReference>
<keyword evidence="3" id="KW-1185">Reference proteome</keyword>
<dbReference type="Pfam" id="PF00581">
    <property type="entry name" value="Rhodanese"/>
    <property type="match status" value="1"/>
</dbReference>
<protein>
    <submittedName>
        <fullName evidence="2">Rhodanese-like domain-containing protein</fullName>
    </submittedName>
</protein>
<comment type="caution">
    <text evidence="2">The sequence shown here is derived from an EMBL/GenBank/DDBJ whole genome shotgun (WGS) entry which is preliminary data.</text>
</comment>
<evidence type="ECO:0000259" key="1">
    <source>
        <dbReference type="PROSITE" id="PS50206"/>
    </source>
</evidence>
<dbReference type="PROSITE" id="PS50206">
    <property type="entry name" value="RHODANESE_3"/>
    <property type="match status" value="1"/>
</dbReference>
<dbReference type="PANTHER" id="PTHR44086:SF10">
    <property type="entry name" value="THIOSULFATE SULFURTRANSFERASE_RHODANESE-LIKE DOMAIN-CONTAINING PROTEIN 3"/>
    <property type="match status" value="1"/>
</dbReference>
<reference evidence="2 3" key="1">
    <citation type="submission" date="2018-11" db="EMBL/GenBank/DDBJ databases">
        <authorList>
            <person name="Ye M.-Q."/>
            <person name="Du Z.-J."/>
        </authorList>
    </citation>
    <scope>NUCLEOTIDE SEQUENCE [LARGE SCALE GENOMIC DNA]</scope>
    <source>
        <strain evidence="2 3">U0105</strain>
    </source>
</reference>
<proteinExistence type="predicted"/>
<name>A0A3N5Y4S7_9ALTE</name>
<feature type="domain" description="Rhodanese" evidence="1">
    <location>
        <begin position="32"/>
        <end position="132"/>
    </location>
</feature>
<dbReference type="PANTHER" id="PTHR44086">
    <property type="entry name" value="THIOSULFATE SULFURTRANSFERASE RDL2, MITOCHONDRIAL-RELATED"/>
    <property type="match status" value="1"/>
</dbReference>
<dbReference type="GO" id="GO:0004792">
    <property type="term" value="F:thiosulfate-cyanide sulfurtransferase activity"/>
    <property type="evidence" value="ECO:0007669"/>
    <property type="project" value="TreeGrafter"/>
</dbReference>
<gene>
    <name evidence="2" type="ORF">DRW07_01885</name>
</gene>
<dbReference type="AlphaFoldDB" id="A0A3N5Y4S7"/>
<dbReference type="EMBL" id="RPOK01000001">
    <property type="protein sequence ID" value="RPJ68183.1"/>
    <property type="molecule type" value="Genomic_DNA"/>
</dbReference>
<dbReference type="OrthoDB" id="9791096at2"/>
<organism evidence="2 3">
    <name type="scientific">Alteromonas sediminis</name>
    <dbReference type="NCBI Taxonomy" id="2259342"/>
    <lineage>
        <taxon>Bacteria</taxon>
        <taxon>Pseudomonadati</taxon>
        <taxon>Pseudomonadota</taxon>
        <taxon>Gammaproteobacteria</taxon>
        <taxon>Alteromonadales</taxon>
        <taxon>Alteromonadaceae</taxon>
        <taxon>Alteromonas/Salinimonas group</taxon>
        <taxon>Alteromonas</taxon>
    </lineage>
</organism>